<evidence type="ECO:0000313" key="3">
    <source>
        <dbReference type="EMBL" id="MCD1293534.1"/>
    </source>
</evidence>
<accession>A0AAP2W5M8</accession>
<protein>
    <submittedName>
        <fullName evidence="3">Uncharacterized protein</fullName>
    </submittedName>
</protein>
<keyword evidence="2" id="KW-0812">Transmembrane</keyword>
<organism evidence="3 4">
    <name type="scientific">Methanooceanicella nereidis</name>
    <dbReference type="NCBI Taxonomy" id="2052831"/>
    <lineage>
        <taxon>Archaea</taxon>
        <taxon>Methanobacteriati</taxon>
        <taxon>Methanobacteriota</taxon>
        <taxon>Stenosarchaea group</taxon>
        <taxon>Methanomicrobia</taxon>
        <taxon>Methanocellales</taxon>
        <taxon>Methanocellaceae</taxon>
        <taxon>Methanooceanicella</taxon>
    </lineage>
</organism>
<dbReference type="InterPro" id="IPR038081">
    <property type="entry name" value="CalX-like_sf"/>
</dbReference>
<sequence>MNKYFAIFMALVMVAVLIVVGANLLMEKRAEPVESSNIIQDLGRTILSPIFTLFGSDMPDNMTSISATPAATPGITDPAQGNDTGNSDNGLINVTVTPSPTPVAGNEKIAPVVTFENPGETRNLTDSLLKSNEWDRTIDLNLYRYFNQSGDLTANITSTGILGRGFGYTISSHVITFDDNETVKPVRIMIDPESIIDDKIILQFSINESGEYVTGDHRTCNLTINIERSTPTITPLPTWPPETTYETVVIYVFKNMSGNVTGVAEVPVYVKDYKNDAVVDAGHTNATGYFVSKRLPCKEYLLEGGVGWTEFGPQAIPVQTGEAYREFQVTPP</sequence>
<feature type="transmembrane region" description="Helical" evidence="2">
    <location>
        <begin position="6"/>
        <end position="26"/>
    </location>
</feature>
<dbReference type="EMBL" id="PGCK01000001">
    <property type="protein sequence ID" value="MCD1293534.1"/>
    <property type="molecule type" value="Genomic_DNA"/>
</dbReference>
<name>A0AAP2W5M8_9EURY</name>
<keyword evidence="4" id="KW-1185">Reference proteome</keyword>
<proteinExistence type="predicted"/>
<evidence type="ECO:0000256" key="1">
    <source>
        <dbReference type="SAM" id="MobiDB-lite"/>
    </source>
</evidence>
<evidence type="ECO:0000256" key="2">
    <source>
        <dbReference type="SAM" id="Phobius"/>
    </source>
</evidence>
<dbReference type="SUPFAM" id="SSF141072">
    <property type="entry name" value="CalX-like"/>
    <property type="match status" value="1"/>
</dbReference>
<dbReference type="Proteomes" id="UP001320159">
    <property type="component" value="Unassembled WGS sequence"/>
</dbReference>
<comment type="caution">
    <text evidence="3">The sequence shown here is derived from an EMBL/GenBank/DDBJ whole genome shotgun (WGS) entry which is preliminary data.</text>
</comment>
<dbReference type="AlphaFoldDB" id="A0AAP2W5M8"/>
<evidence type="ECO:0000313" key="4">
    <source>
        <dbReference type="Proteomes" id="UP001320159"/>
    </source>
</evidence>
<keyword evidence="2" id="KW-1133">Transmembrane helix</keyword>
<reference evidence="3 4" key="1">
    <citation type="submission" date="2017-11" db="EMBL/GenBank/DDBJ databases">
        <title>Isolation and Characterization of Family Methanocellaceae Species from Potential Methane Hydrate Area Offshore Southwestern Taiwan.</title>
        <authorList>
            <person name="Zhang W.-L."/>
            <person name="Chen W.-C."/>
            <person name="Lai M.-C."/>
            <person name="Chen S.-C."/>
        </authorList>
    </citation>
    <scope>NUCLEOTIDE SEQUENCE [LARGE SCALE GENOMIC DNA]</scope>
    <source>
        <strain evidence="3 4">CWC-04</strain>
    </source>
</reference>
<gene>
    <name evidence="3" type="ORF">CUJ83_00800</name>
</gene>
<feature type="region of interest" description="Disordered" evidence="1">
    <location>
        <begin position="65"/>
        <end position="86"/>
    </location>
</feature>
<keyword evidence="2" id="KW-0472">Membrane</keyword>
<dbReference type="RefSeq" id="WP_230739473.1">
    <property type="nucleotide sequence ID" value="NZ_PGCK01000001.1"/>
</dbReference>